<dbReference type="SMART" id="SM00257">
    <property type="entry name" value="LysM"/>
    <property type="match status" value="1"/>
</dbReference>
<accession>A0AAX4J6W1</accession>
<dbReference type="Gene3D" id="3.10.350.10">
    <property type="entry name" value="LysM domain"/>
    <property type="match status" value="1"/>
</dbReference>
<reference evidence="2" key="1">
    <citation type="submission" date="2023-12" db="EMBL/GenBank/DDBJ databases">
        <title>Isolation and Characterisation of Novel Lytic Bacteriophages for therapeutic applications in Prosthetic Joint Infections.</title>
        <authorList>
            <person name="Burton N."/>
            <person name="Melo L.D.R."/>
            <person name="Pearce B."/>
            <person name="Tadesse M.D."/>
            <person name="Vryonis E."/>
            <person name="Sagona A."/>
        </authorList>
    </citation>
    <scope>NUCLEOTIDE SEQUENCE</scope>
</reference>
<organism evidence="2 3">
    <name type="scientific">Staphylococcus phage CF5</name>
    <dbReference type="NCBI Taxonomy" id="3113739"/>
    <lineage>
        <taxon>Viruses</taxon>
        <taxon>Duplodnaviria</taxon>
        <taxon>Heunggongvirae</taxon>
        <taxon>Uroviricota</taxon>
        <taxon>Caudoviricetes</taxon>
        <taxon>Herelleviridae</taxon>
        <taxon>Twortvirinae</taxon>
        <taxon>Silviavirus</taxon>
    </lineage>
</organism>
<dbReference type="EMBL" id="PP034390">
    <property type="protein sequence ID" value="WRW34649.1"/>
    <property type="molecule type" value="Genomic_DNA"/>
</dbReference>
<evidence type="ECO:0000259" key="1">
    <source>
        <dbReference type="SMART" id="SM00257"/>
    </source>
</evidence>
<evidence type="ECO:0000313" key="3">
    <source>
        <dbReference type="Proteomes" id="UP001432109"/>
    </source>
</evidence>
<dbReference type="CDD" id="cd00118">
    <property type="entry name" value="LysM"/>
    <property type="match status" value="1"/>
</dbReference>
<dbReference type="InterPro" id="IPR018392">
    <property type="entry name" value="LysM"/>
</dbReference>
<sequence>MRFRKHEVQYQETLQAISQRYYGDVRYWLDLIEHNNLRYPYIVDTDEEKKKNPEHLVAPGDILVIPLEADLTDVVAKEINARDKDYLVELALGRDLNITSDESYFNAHGTSDNILAFNESRTGDLDTVVGVENMKQQLQARLLTPRGTLMLHPEYGSDIHNLFGLNIPETATLIEMDVLRTLNSDNRVKSATLIGWEINGSEYTGRFNVELKSVEESIEFTLGQDESGIFALFE</sequence>
<dbReference type="SUPFAM" id="SSF160719">
    <property type="entry name" value="gpW/gp25-like"/>
    <property type="match status" value="1"/>
</dbReference>
<evidence type="ECO:0000313" key="2">
    <source>
        <dbReference type="EMBL" id="WRW34649.1"/>
    </source>
</evidence>
<dbReference type="Proteomes" id="UP001432109">
    <property type="component" value="Segment"/>
</dbReference>
<gene>
    <name evidence="2" type="ORF">CF5_0111</name>
</gene>
<proteinExistence type="predicted"/>
<dbReference type="Pfam" id="PF10934">
    <property type="entry name" value="Sheath_initiator"/>
    <property type="match status" value="1"/>
</dbReference>
<dbReference type="InterPro" id="IPR036779">
    <property type="entry name" value="LysM_dom_sf"/>
</dbReference>
<name>A0AAX4J6W1_9CAUD</name>
<feature type="domain" description="LysM" evidence="1">
    <location>
        <begin position="5"/>
        <end position="66"/>
    </location>
</feature>
<dbReference type="InterPro" id="IPR020288">
    <property type="entry name" value="Sheath_initiator"/>
</dbReference>
<protein>
    <submittedName>
        <fullName evidence="2">Baseplate wedge subunit</fullName>
    </submittedName>
</protein>
<dbReference type="Gene3D" id="3.10.450.40">
    <property type="match status" value="1"/>
</dbReference>